<organism evidence="2 3">
    <name type="scientific">Streblomastix strix</name>
    <dbReference type="NCBI Taxonomy" id="222440"/>
    <lineage>
        <taxon>Eukaryota</taxon>
        <taxon>Metamonada</taxon>
        <taxon>Preaxostyla</taxon>
        <taxon>Oxymonadida</taxon>
        <taxon>Streblomastigidae</taxon>
        <taxon>Streblomastix</taxon>
    </lineage>
</organism>
<dbReference type="SUPFAM" id="SSF48371">
    <property type="entry name" value="ARM repeat"/>
    <property type="match status" value="2"/>
</dbReference>
<evidence type="ECO:0000256" key="1">
    <source>
        <dbReference type="SAM" id="Coils"/>
    </source>
</evidence>
<protein>
    <submittedName>
        <fullName evidence="2">Uncharacterized protein</fullName>
    </submittedName>
</protein>
<dbReference type="EMBL" id="SNRW01024486">
    <property type="protein sequence ID" value="KAA6362234.1"/>
    <property type="molecule type" value="Genomic_DNA"/>
</dbReference>
<keyword evidence="1" id="KW-0175">Coiled coil</keyword>
<dbReference type="InterPro" id="IPR011989">
    <property type="entry name" value="ARM-like"/>
</dbReference>
<accession>A0A5J4TVD2</accession>
<dbReference type="InterPro" id="IPR016024">
    <property type="entry name" value="ARM-type_fold"/>
</dbReference>
<evidence type="ECO:0000313" key="3">
    <source>
        <dbReference type="Proteomes" id="UP000324800"/>
    </source>
</evidence>
<sequence>EILTMRQEIINHLKSLLSDSDDWTKERARDALKYLAQNDENRSVILSEIELKKIEQDLKQPIVGTEEQQKDVSQKQETDIILLQLVLEGLDDDELRLRIISSGIIESLLIIFMNRDLNSITRIYSETFFQITNNSSDEVDLLIYNMKPYSGLISLLEHTDDYIACDAIVSIFNIIQAGSSTTQDTEQHPHYQSIQACDGINKIFSLYQKNGSQFSKDRGAICIGYLFRAREITDLTMRQEIINHLKSLLSDSDDWTKENAKEALKYLAQNEANRSEILNGAELQKIANNLQKQLKGTEDEKKIIVKTQETDLLLLSSVLENRDDNEFRSDVSNAGIIDALLQIFTSRDLDEITRPYINAFIHFTHPSNFIICQLILEKQPFQSLLRLLKHKDDYIASDAVVSIDNIVYYTSLESEQSSQHPFFTNLVSVGGIEKIFSLFKVATNEFSKKISAICLGIVHRAQEIKDVDMRKE</sequence>
<dbReference type="Proteomes" id="UP000324800">
    <property type="component" value="Unassembled WGS sequence"/>
</dbReference>
<feature type="non-terminal residue" evidence="2">
    <location>
        <position position="1"/>
    </location>
</feature>
<feature type="non-terminal residue" evidence="2">
    <location>
        <position position="472"/>
    </location>
</feature>
<name>A0A5J4TVD2_9EUKA</name>
<feature type="coiled-coil region" evidence="1">
    <location>
        <begin position="280"/>
        <end position="307"/>
    </location>
</feature>
<gene>
    <name evidence="2" type="ORF">EZS28_042239</name>
</gene>
<dbReference type="AlphaFoldDB" id="A0A5J4TVD2"/>
<evidence type="ECO:0000313" key="2">
    <source>
        <dbReference type="EMBL" id="KAA6362234.1"/>
    </source>
</evidence>
<reference evidence="2 3" key="1">
    <citation type="submission" date="2019-03" db="EMBL/GenBank/DDBJ databases">
        <title>Single cell metagenomics reveals metabolic interactions within the superorganism composed of flagellate Streblomastix strix and complex community of Bacteroidetes bacteria on its surface.</title>
        <authorList>
            <person name="Treitli S.C."/>
            <person name="Kolisko M."/>
            <person name="Husnik F."/>
            <person name="Keeling P."/>
            <person name="Hampl V."/>
        </authorList>
    </citation>
    <scope>NUCLEOTIDE SEQUENCE [LARGE SCALE GENOMIC DNA]</scope>
    <source>
        <strain evidence="2">ST1C</strain>
    </source>
</reference>
<comment type="caution">
    <text evidence="2">The sequence shown here is derived from an EMBL/GenBank/DDBJ whole genome shotgun (WGS) entry which is preliminary data.</text>
</comment>
<dbReference type="Gene3D" id="1.25.10.10">
    <property type="entry name" value="Leucine-rich Repeat Variant"/>
    <property type="match status" value="2"/>
</dbReference>
<proteinExistence type="predicted"/>
<dbReference type="OrthoDB" id="201709at2759"/>